<comment type="caution">
    <text evidence="1">The sequence shown here is derived from an EMBL/GenBank/DDBJ whole genome shotgun (WGS) entry which is preliminary data.</text>
</comment>
<gene>
    <name evidence="1" type="ORF">NPIL_388381</name>
</gene>
<organism evidence="1 2">
    <name type="scientific">Nephila pilipes</name>
    <name type="common">Giant wood spider</name>
    <name type="synonym">Nephila maculata</name>
    <dbReference type="NCBI Taxonomy" id="299642"/>
    <lineage>
        <taxon>Eukaryota</taxon>
        <taxon>Metazoa</taxon>
        <taxon>Ecdysozoa</taxon>
        <taxon>Arthropoda</taxon>
        <taxon>Chelicerata</taxon>
        <taxon>Arachnida</taxon>
        <taxon>Araneae</taxon>
        <taxon>Araneomorphae</taxon>
        <taxon>Entelegynae</taxon>
        <taxon>Araneoidea</taxon>
        <taxon>Nephilidae</taxon>
        <taxon>Nephila</taxon>
    </lineage>
</organism>
<protein>
    <submittedName>
        <fullName evidence="1">Uncharacterized protein</fullName>
    </submittedName>
</protein>
<dbReference type="EMBL" id="BMAW01012843">
    <property type="protein sequence ID" value="GFT30685.1"/>
    <property type="molecule type" value="Genomic_DNA"/>
</dbReference>
<dbReference type="AlphaFoldDB" id="A0A8X6NRX5"/>
<sequence length="143" mass="16026">MNEKVADLGRDLGGMLHNSLSKRTRMLIGTEFSKGAVSLKPGKISMSKTKETEVENYPSILLKTCLSKSLTVSLLRSCHNHPSALRTRELFQQLGMGAEILWAITTIQAHSKPTRTVLFLVPRQLLFSLFYPTLQARERGRKA</sequence>
<proteinExistence type="predicted"/>
<evidence type="ECO:0000313" key="2">
    <source>
        <dbReference type="Proteomes" id="UP000887013"/>
    </source>
</evidence>
<name>A0A8X6NRX5_NEPPI</name>
<reference evidence="1" key="1">
    <citation type="submission" date="2020-08" db="EMBL/GenBank/DDBJ databases">
        <title>Multicomponent nature underlies the extraordinary mechanical properties of spider dragline silk.</title>
        <authorList>
            <person name="Kono N."/>
            <person name="Nakamura H."/>
            <person name="Mori M."/>
            <person name="Yoshida Y."/>
            <person name="Ohtoshi R."/>
            <person name="Malay A.D."/>
            <person name="Moran D.A.P."/>
            <person name="Tomita M."/>
            <person name="Numata K."/>
            <person name="Arakawa K."/>
        </authorList>
    </citation>
    <scope>NUCLEOTIDE SEQUENCE</scope>
</reference>
<dbReference type="Proteomes" id="UP000887013">
    <property type="component" value="Unassembled WGS sequence"/>
</dbReference>
<evidence type="ECO:0000313" key="1">
    <source>
        <dbReference type="EMBL" id="GFT30685.1"/>
    </source>
</evidence>
<accession>A0A8X6NRX5</accession>
<keyword evidence="2" id="KW-1185">Reference proteome</keyword>